<keyword evidence="4" id="KW-1185">Reference proteome</keyword>
<evidence type="ECO:0000313" key="4">
    <source>
        <dbReference type="Proteomes" id="UP000285190"/>
    </source>
</evidence>
<feature type="chain" id="PRO_5019264628" evidence="1">
    <location>
        <begin position="22"/>
        <end position="366"/>
    </location>
</feature>
<dbReference type="AlphaFoldDB" id="A0A418X5M3"/>
<dbReference type="InterPro" id="IPR018392">
    <property type="entry name" value="LysM"/>
</dbReference>
<keyword evidence="1" id="KW-0732">Signal</keyword>
<dbReference type="CDD" id="cd00118">
    <property type="entry name" value="LysM"/>
    <property type="match status" value="1"/>
</dbReference>
<dbReference type="InterPro" id="IPR052196">
    <property type="entry name" value="Bact_Kbp"/>
</dbReference>
<dbReference type="PANTHER" id="PTHR34700:SF4">
    <property type="entry name" value="PHAGE-LIKE ELEMENT PBSX PROTEIN XKDP"/>
    <property type="match status" value="1"/>
</dbReference>
<feature type="signal peptide" evidence="1">
    <location>
        <begin position="1"/>
        <end position="21"/>
    </location>
</feature>
<feature type="domain" description="LysM" evidence="2">
    <location>
        <begin position="41"/>
        <end position="90"/>
    </location>
</feature>
<dbReference type="EMBL" id="QYUN01000002">
    <property type="protein sequence ID" value="RJG07745.1"/>
    <property type="molecule type" value="Genomic_DNA"/>
</dbReference>
<evidence type="ECO:0000313" key="3">
    <source>
        <dbReference type="EMBL" id="RJG07745.1"/>
    </source>
</evidence>
<evidence type="ECO:0000256" key="1">
    <source>
        <dbReference type="SAM" id="SignalP"/>
    </source>
</evidence>
<protein>
    <submittedName>
        <fullName evidence="3">LysM peptidoglycan-binding domain-containing protein</fullName>
    </submittedName>
</protein>
<dbReference type="RefSeq" id="WP_119741496.1">
    <property type="nucleotide sequence ID" value="NZ_QYUN01000002.1"/>
</dbReference>
<organism evidence="3 4">
    <name type="scientific">Noviherbaspirillum cavernae</name>
    <dbReference type="NCBI Taxonomy" id="2320862"/>
    <lineage>
        <taxon>Bacteria</taxon>
        <taxon>Pseudomonadati</taxon>
        <taxon>Pseudomonadota</taxon>
        <taxon>Betaproteobacteria</taxon>
        <taxon>Burkholderiales</taxon>
        <taxon>Oxalobacteraceae</taxon>
        <taxon>Noviherbaspirillum</taxon>
    </lineage>
</organism>
<dbReference type="Pfam" id="PF01476">
    <property type="entry name" value="LysM"/>
    <property type="match status" value="1"/>
</dbReference>
<dbReference type="OrthoDB" id="9765158at2"/>
<accession>A0A418X5M3</accession>
<evidence type="ECO:0000259" key="2">
    <source>
        <dbReference type="PROSITE" id="PS51782"/>
    </source>
</evidence>
<dbReference type="PROSITE" id="PS51782">
    <property type="entry name" value="LYSM"/>
    <property type="match status" value="1"/>
</dbReference>
<dbReference type="Proteomes" id="UP000285190">
    <property type="component" value="Unassembled WGS sequence"/>
</dbReference>
<name>A0A418X5M3_9BURK</name>
<comment type="caution">
    <text evidence="3">The sequence shown here is derived from an EMBL/GenBank/DDBJ whole genome shotgun (WGS) entry which is preliminary data.</text>
</comment>
<sequence>MKKFSTVALVLAFAAASHVHAASDADPARSARCAFLPNAPDQHKVVRGDTLWDISGKFLQHPWCWPQVWGMNREEIRNPHWIYPGQIVYFDRAAGRLRLGKPVGDKGGMPTVRLSPQVRTEGLGQQAIRSIPSQIIEPFLSQPLIVEEHELQNAPRIIAAEEGRVNVGKDDRIYVRGDLQAGTAFQVFRPGSPLKDPITQKIIGYESAYLGSVKLQRAARTNDEAHVFTVVSIKQEMGANDRLLPMPPTPIINYVPHPPEQPVDASIVSIYGGVTHAGQNQIVTINRGRNQGIDVGTVLELYRYGPIITDPTQGSSYWSRSANRVKLPDQQYGNLFIFRVFNNISYGLIMQVTDTVKVGDVAKSPE</sequence>
<dbReference type="InterPro" id="IPR036779">
    <property type="entry name" value="LysM_dom_sf"/>
</dbReference>
<dbReference type="Gene3D" id="3.10.350.10">
    <property type="entry name" value="LysM domain"/>
    <property type="match status" value="1"/>
</dbReference>
<gene>
    <name evidence="3" type="ORF">D3870_01030</name>
</gene>
<dbReference type="SUPFAM" id="SSF54106">
    <property type="entry name" value="LysM domain"/>
    <property type="match status" value="1"/>
</dbReference>
<proteinExistence type="predicted"/>
<reference evidence="3 4" key="1">
    <citation type="submission" date="2018-09" db="EMBL/GenBank/DDBJ databases">
        <authorList>
            <person name="Zhu H."/>
        </authorList>
    </citation>
    <scope>NUCLEOTIDE SEQUENCE [LARGE SCALE GENOMIC DNA]</scope>
    <source>
        <strain evidence="3 4">K2R10-39</strain>
    </source>
</reference>
<dbReference type="PANTHER" id="PTHR34700">
    <property type="entry name" value="POTASSIUM BINDING PROTEIN KBP"/>
    <property type="match status" value="1"/>
</dbReference>